<evidence type="ECO:0000259" key="4">
    <source>
        <dbReference type="PROSITE" id="PS50995"/>
    </source>
</evidence>
<keyword evidence="3" id="KW-0804">Transcription</keyword>
<keyword evidence="5" id="KW-0614">Plasmid</keyword>
<dbReference type="PROSITE" id="PS01117">
    <property type="entry name" value="HTH_MARR_1"/>
    <property type="match status" value="1"/>
</dbReference>
<evidence type="ECO:0000256" key="3">
    <source>
        <dbReference type="ARBA" id="ARBA00023163"/>
    </source>
</evidence>
<evidence type="ECO:0000256" key="2">
    <source>
        <dbReference type="ARBA" id="ARBA00023125"/>
    </source>
</evidence>
<evidence type="ECO:0000313" key="5">
    <source>
        <dbReference type="EMBL" id="UOA16965.1"/>
    </source>
</evidence>
<dbReference type="EMBL" id="CP085147">
    <property type="protein sequence ID" value="UOA16965.1"/>
    <property type="molecule type" value="Genomic_DNA"/>
</dbReference>
<dbReference type="SMART" id="SM00347">
    <property type="entry name" value="HTH_MARR"/>
    <property type="match status" value="1"/>
</dbReference>
<dbReference type="PANTHER" id="PTHR33164">
    <property type="entry name" value="TRANSCRIPTIONAL REGULATOR, MARR FAMILY"/>
    <property type="match status" value="1"/>
</dbReference>
<protein>
    <recommendedName>
        <fullName evidence="4">HTH marR-type domain-containing protein</fullName>
    </recommendedName>
</protein>
<name>A0ABY3ZS79_9RHOB</name>
<organism evidence="5 6">
    <name type="scientific">Sulfitobacter dubius</name>
    <dbReference type="NCBI Taxonomy" id="218673"/>
    <lineage>
        <taxon>Bacteria</taxon>
        <taxon>Pseudomonadati</taxon>
        <taxon>Pseudomonadota</taxon>
        <taxon>Alphaproteobacteria</taxon>
        <taxon>Rhodobacterales</taxon>
        <taxon>Roseobacteraceae</taxon>
        <taxon>Sulfitobacter</taxon>
    </lineage>
</organism>
<dbReference type="Gene3D" id="1.10.10.10">
    <property type="entry name" value="Winged helix-like DNA-binding domain superfamily/Winged helix DNA-binding domain"/>
    <property type="match status" value="1"/>
</dbReference>
<geneLocation type="plasmid" evidence="5 6">
    <name>pDSM109990_c</name>
</geneLocation>
<sequence length="96" mass="10759">MTLSDVAKVLRVETATLSALAVRLERDGLLVREPSPKDKRAMLLHLTPRARELGEQAEKITQSELSKLTKDVADTDRKRMVELLQGILKNLDDNPP</sequence>
<dbReference type="InterPro" id="IPR036390">
    <property type="entry name" value="WH_DNA-bd_sf"/>
</dbReference>
<keyword evidence="2" id="KW-0238">DNA-binding</keyword>
<dbReference type="PANTHER" id="PTHR33164:SF43">
    <property type="entry name" value="HTH-TYPE TRANSCRIPTIONAL REPRESSOR YETL"/>
    <property type="match status" value="1"/>
</dbReference>
<dbReference type="InterPro" id="IPR023187">
    <property type="entry name" value="Tscrpt_reg_MarR-type_CS"/>
</dbReference>
<feature type="domain" description="HTH marR-type" evidence="4">
    <location>
        <begin position="1"/>
        <end position="89"/>
    </location>
</feature>
<dbReference type="Pfam" id="PF12802">
    <property type="entry name" value="MarR_2"/>
    <property type="match status" value="1"/>
</dbReference>
<dbReference type="InterPro" id="IPR039422">
    <property type="entry name" value="MarR/SlyA-like"/>
</dbReference>
<dbReference type="InterPro" id="IPR000835">
    <property type="entry name" value="HTH_MarR-typ"/>
</dbReference>
<dbReference type="InterPro" id="IPR036388">
    <property type="entry name" value="WH-like_DNA-bd_sf"/>
</dbReference>
<dbReference type="PROSITE" id="PS50995">
    <property type="entry name" value="HTH_MARR_2"/>
    <property type="match status" value="1"/>
</dbReference>
<keyword evidence="6" id="KW-1185">Reference proteome</keyword>
<keyword evidence="1" id="KW-0805">Transcription regulation</keyword>
<evidence type="ECO:0000313" key="6">
    <source>
        <dbReference type="Proteomes" id="UP000831019"/>
    </source>
</evidence>
<dbReference type="SUPFAM" id="SSF46785">
    <property type="entry name" value="Winged helix' DNA-binding domain"/>
    <property type="match status" value="1"/>
</dbReference>
<dbReference type="PRINTS" id="PR00598">
    <property type="entry name" value="HTHMARR"/>
</dbReference>
<evidence type="ECO:0000256" key="1">
    <source>
        <dbReference type="ARBA" id="ARBA00023015"/>
    </source>
</evidence>
<gene>
    <name evidence="5" type="ORF">DSM109990_03852</name>
</gene>
<accession>A0ABY3ZS79</accession>
<proteinExistence type="predicted"/>
<reference evidence="6" key="1">
    <citation type="journal article" date="2022" name="Microorganisms">
        <title>Beyond the ABCs#Discovery of Three New Plasmid Types in Rhodobacterales (RepQ, RepY, RepW).</title>
        <authorList>
            <person name="Freese H.M."/>
            <person name="Ringel V."/>
            <person name="Overmann J."/>
            <person name="Petersen J."/>
        </authorList>
    </citation>
    <scope>NUCLEOTIDE SEQUENCE [LARGE SCALE GENOMIC DNA]</scope>
    <source>
        <strain evidence="6">DSM 109990</strain>
        <plasmid evidence="6">pDSM109990_c</plasmid>
    </source>
</reference>
<dbReference type="Proteomes" id="UP000831019">
    <property type="component" value="Plasmid pDSM109990_c"/>
</dbReference>